<evidence type="ECO:0000313" key="7">
    <source>
        <dbReference type="EMBL" id="MDX8151322.1"/>
    </source>
</evidence>
<evidence type="ECO:0000256" key="5">
    <source>
        <dbReference type="SAM" id="MobiDB-lite"/>
    </source>
</evidence>
<dbReference type="PANTHER" id="PTHR42794">
    <property type="entry name" value="HEMIN IMPORT ATP-BINDING PROTEIN HMUV"/>
    <property type="match status" value="1"/>
</dbReference>
<evidence type="ECO:0000256" key="1">
    <source>
        <dbReference type="ARBA" id="ARBA00022448"/>
    </source>
</evidence>
<dbReference type="Pfam" id="PF00005">
    <property type="entry name" value="ABC_tran"/>
    <property type="match status" value="1"/>
</dbReference>
<sequence length="285" mass="29175">MTVLLEAEGVAVRLGGREIVHHGDLALRAGELLAIVGPNGAGKSTLVRAAGGMLRPSAGTVRWGGEDLRGLGPRRLARLRAFVPQRPHVPAGVTVRDAVTIGRSAQLRPLQRPTAADRAAVDEALERAQAAVFADRELTTLSGGELQRVQLAVGLAQGAPTLIADEPTSALDLGATATMARLLRGLADDGLGVLLVVHDLALASAIADAVVVVEAGRTVATGRPDAVLTADRLARTWQVDAALTADPGGRTALHVDWLGDRAPSPDPDAAAPGGPPPPNGEGARP</sequence>
<evidence type="ECO:0000313" key="8">
    <source>
        <dbReference type="Proteomes" id="UP001277761"/>
    </source>
</evidence>
<dbReference type="InterPro" id="IPR017871">
    <property type="entry name" value="ABC_transporter-like_CS"/>
</dbReference>
<dbReference type="SUPFAM" id="SSF52540">
    <property type="entry name" value="P-loop containing nucleoside triphosphate hydrolases"/>
    <property type="match status" value="1"/>
</dbReference>
<organism evidence="7 8">
    <name type="scientific">Patulibacter brassicae</name>
    <dbReference type="NCBI Taxonomy" id="1705717"/>
    <lineage>
        <taxon>Bacteria</taxon>
        <taxon>Bacillati</taxon>
        <taxon>Actinomycetota</taxon>
        <taxon>Thermoleophilia</taxon>
        <taxon>Solirubrobacterales</taxon>
        <taxon>Patulibacteraceae</taxon>
        <taxon>Patulibacter</taxon>
    </lineage>
</organism>
<dbReference type="InterPro" id="IPR027417">
    <property type="entry name" value="P-loop_NTPase"/>
</dbReference>
<dbReference type="PROSITE" id="PS00211">
    <property type="entry name" value="ABC_TRANSPORTER_1"/>
    <property type="match status" value="1"/>
</dbReference>
<evidence type="ECO:0000256" key="3">
    <source>
        <dbReference type="ARBA" id="ARBA00022840"/>
    </source>
</evidence>
<dbReference type="Proteomes" id="UP001277761">
    <property type="component" value="Unassembled WGS sequence"/>
</dbReference>
<dbReference type="PANTHER" id="PTHR42794:SF1">
    <property type="entry name" value="HEMIN IMPORT ATP-BINDING PROTEIN HMUV"/>
    <property type="match status" value="1"/>
</dbReference>
<dbReference type="RefSeq" id="WP_319953472.1">
    <property type="nucleotide sequence ID" value="NZ_JAXAVX010000002.1"/>
</dbReference>
<keyword evidence="1" id="KW-0813">Transport</keyword>
<dbReference type="EMBL" id="JAXAVX010000002">
    <property type="protein sequence ID" value="MDX8151322.1"/>
    <property type="molecule type" value="Genomic_DNA"/>
</dbReference>
<gene>
    <name evidence="7" type="ORF">SK069_06955</name>
</gene>
<name>A0ABU4VJ21_9ACTN</name>
<feature type="domain" description="ABC transporter" evidence="6">
    <location>
        <begin position="5"/>
        <end position="240"/>
    </location>
</feature>
<dbReference type="InterPro" id="IPR003593">
    <property type="entry name" value="AAA+_ATPase"/>
</dbReference>
<evidence type="ECO:0000256" key="4">
    <source>
        <dbReference type="ARBA" id="ARBA00022967"/>
    </source>
</evidence>
<dbReference type="InterPro" id="IPR003439">
    <property type="entry name" value="ABC_transporter-like_ATP-bd"/>
</dbReference>
<evidence type="ECO:0000259" key="6">
    <source>
        <dbReference type="PROSITE" id="PS50893"/>
    </source>
</evidence>
<proteinExistence type="predicted"/>
<comment type="caution">
    <text evidence="7">The sequence shown here is derived from an EMBL/GenBank/DDBJ whole genome shotgun (WGS) entry which is preliminary data.</text>
</comment>
<dbReference type="Gene3D" id="3.40.50.300">
    <property type="entry name" value="P-loop containing nucleotide triphosphate hydrolases"/>
    <property type="match status" value="1"/>
</dbReference>
<accession>A0ABU4VJ21</accession>
<dbReference type="PROSITE" id="PS50893">
    <property type="entry name" value="ABC_TRANSPORTER_2"/>
    <property type="match status" value="1"/>
</dbReference>
<reference evidence="7 8" key="1">
    <citation type="submission" date="2023-11" db="EMBL/GenBank/DDBJ databases">
        <authorList>
            <person name="Xu M."/>
            <person name="Jiang T."/>
        </authorList>
    </citation>
    <scope>NUCLEOTIDE SEQUENCE [LARGE SCALE GENOMIC DNA]</scope>
    <source>
        <strain evidence="7 8">SD</strain>
    </source>
</reference>
<dbReference type="GO" id="GO:0005524">
    <property type="term" value="F:ATP binding"/>
    <property type="evidence" value="ECO:0007669"/>
    <property type="project" value="UniProtKB-KW"/>
</dbReference>
<dbReference type="SMART" id="SM00382">
    <property type="entry name" value="AAA"/>
    <property type="match status" value="1"/>
</dbReference>
<keyword evidence="4" id="KW-1278">Translocase</keyword>
<keyword evidence="2" id="KW-0547">Nucleotide-binding</keyword>
<keyword evidence="8" id="KW-1185">Reference proteome</keyword>
<feature type="region of interest" description="Disordered" evidence="5">
    <location>
        <begin position="257"/>
        <end position="285"/>
    </location>
</feature>
<keyword evidence="3 7" id="KW-0067">ATP-binding</keyword>
<evidence type="ECO:0000256" key="2">
    <source>
        <dbReference type="ARBA" id="ARBA00022741"/>
    </source>
</evidence>
<protein>
    <submittedName>
        <fullName evidence="7">ABC transporter ATP-binding protein</fullName>
    </submittedName>
</protein>